<dbReference type="PROSITE" id="PS51898">
    <property type="entry name" value="TYR_RECOMBINASE"/>
    <property type="match status" value="1"/>
</dbReference>
<dbReference type="GO" id="GO:0003677">
    <property type="term" value="F:DNA binding"/>
    <property type="evidence" value="ECO:0007669"/>
    <property type="project" value="InterPro"/>
</dbReference>
<dbReference type="SUPFAM" id="SSF56349">
    <property type="entry name" value="DNA breaking-rejoining enzymes"/>
    <property type="match status" value="1"/>
</dbReference>
<dbReference type="GO" id="GO:0006310">
    <property type="term" value="P:DNA recombination"/>
    <property type="evidence" value="ECO:0007669"/>
    <property type="project" value="UniProtKB-KW"/>
</dbReference>
<evidence type="ECO:0000313" key="4">
    <source>
        <dbReference type="EMBL" id="KZA99957.1"/>
    </source>
</evidence>
<keyword evidence="1" id="KW-0229">DNA integration</keyword>
<proteinExistence type="predicted"/>
<sequence>MPLKLIPPGRHGSPNFYIRGTVRGVTVDETTGTDDRKRAEEIRIRRENEILDRRIHGIRKTATFLEASVMYLSAGNSARYVDKVAKHFGMTPLADIDQLAIDQAAVKLYPNAGPATRNRQVYTPVSAVMHFAAARKMCERPLITRPKQPKGRIRWLTKDEADRLVESCSPHLKPLVMFLLLTGARISEALYLDWRDVDLGRAHVQFLDTKNGTDRGVSLHPSLVVALANLKHREGAVFRRPDGQPYERKEDDEGGGQIKTAFKGACRRAGITDFTPHDCRHTWATWHYAANRDLLALQKLGGWKTEKMVLRYAHVNVSNLADTINAIAWGKSGGSKAKKTKSSRKTA</sequence>
<gene>
    <name evidence="4" type="ORF">A4A59_19470</name>
</gene>
<keyword evidence="2" id="KW-0233">DNA recombination</keyword>
<dbReference type="InterPro" id="IPR002104">
    <property type="entry name" value="Integrase_catalytic"/>
</dbReference>
<evidence type="ECO:0000259" key="3">
    <source>
        <dbReference type="PROSITE" id="PS51898"/>
    </source>
</evidence>
<dbReference type="PANTHER" id="PTHR30349:SF64">
    <property type="entry name" value="PROPHAGE INTEGRASE INTD-RELATED"/>
    <property type="match status" value="1"/>
</dbReference>
<dbReference type="InterPro" id="IPR011010">
    <property type="entry name" value="DNA_brk_join_enz"/>
</dbReference>
<protein>
    <submittedName>
        <fullName evidence="4">Integrase</fullName>
    </submittedName>
</protein>
<feature type="domain" description="Tyr recombinase" evidence="3">
    <location>
        <begin position="151"/>
        <end position="325"/>
    </location>
</feature>
<reference evidence="4" key="1">
    <citation type="submission" date="2016-03" db="EMBL/GenBank/DDBJ databases">
        <title>Microsymbionts genomes from the relict species Vavilovia formosa.</title>
        <authorList>
            <person name="Chirak E."/>
            <person name="Kimeklis A."/>
            <person name="Kopat V."/>
            <person name="Andronov E."/>
        </authorList>
    </citation>
    <scope>NUCLEOTIDE SEQUENCE [LARGE SCALE GENOMIC DNA]</scope>
    <source>
        <strain evidence="4">Vaf12</strain>
    </source>
</reference>
<evidence type="ECO:0000256" key="1">
    <source>
        <dbReference type="ARBA" id="ARBA00022908"/>
    </source>
</evidence>
<organism evidence="4">
    <name type="scientific">Rhizobium leguminosarum</name>
    <dbReference type="NCBI Taxonomy" id="384"/>
    <lineage>
        <taxon>Bacteria</taxon>
        <taxon>Pseudomonadati</taxon>
        <taxon>Pseudomonadota</taxon>
        <taxon>Alphaproteobacteria</taxon>
        <taxon>Hyphomicrobiales</taxon>
        <taxon>Rhizobiaceae</taxon>
        <taxon>Rhizobium/Agrobacterium group</taxon>
        <taxon>Rhizobium</taxon>
    </lineage>
</organism>
<dbReference type="EMBL" id="LVYU01000098">
    <property type="protein sequence ID" value="KZA99957.1"/>
    <property type="molecule type" value="Genomic_DNA"/>
</dbReference>
<dbReference type="CDD" id="cd00796">
    <property type="entry name" value="INT_Rci_Hp1_C"/>
    <property type="match status" value="1"/>
</dbReference>
<accession>A0A154IIK3</accession>
<dbReference type="PANTHER" id="PTHR30349">
    <property type="entry name" value="PHAGE INTEGRASE-RELATED"/>
    <property type="match status" value="1"/>
</dbReference>
<dbReference type="Gene3D" id="1.10.443.10">
    <property type="entry name" value="Intergrase catalytic core"/>
    <property type="match status" value="1"/>
</dbReference>
<dbReference type="InterPro" id="IPR050090">
    <property type="entry name" value="Tyrosine_recombinase_XerCD"/>
</dbReference>
<name>A0A154IIK3_RHILE</name>
<dbReference type="InterPro" id="IPR013762">
    <property type="entry name" value="Integrase-like_cat_sf"/>
</dbReference>
<dbReference type="AlphaFoldDB" id="A0A154IIK3"/>
<dbReference type="Pfam" id="PF00589">
    <property type="entry name" value="Phage_integrase"/>
    <property type="match status" value="1"/>
</dbReference>
<dbReference type="GO" id="GO:0015074">
    <property type="term" value="P:DNA integration"/>
    <property type="evidence" value="ECO:0007669"/>
    <property type="project" value="UniProtKB-KW"/>
</dbReference>
<evidence type="ECO:0000256" key="2">
    <source>
        <dbReference type="ARBA" id="ARBA00023172"/>
    </source>
</evidence>
<dbReference type="RefSeq" id="WP_062942384.1">
    <property type="nucleotide sequence ID" value="NZ_CP171844.1"/>
</dbReference>
<comment type="caution">
    <text evidence="4">The sequence shown here is derived from an EMBL/GenBank/DDBJ whole genome shotgun (WGS) entry which is preliminary data.</text>
</comment>